<accession>A0A0A9AF80</accession>
<reference evidence="1" key="1">
    <citation type="submission" date="2014-09" db="EMBL/GenBank/DDBJ databases">
        <authorList>
            <person name="Magalhaes I.L.F."/>
            <person name="Oliveira U."/>
            <person name="Santos F.R."/>
            <person name="Vidigal T.H.D.A."/>
            <person name="Brescovit A.D."/>
            <person name="Santos A.J."/>
        </authorList>
    </citation>
    <scope>NUCLEOTIDE SEQUENCE</scope>
    <source>
        <tissue evidence="1">Shoot tissue taken approximately 20 cm above the soil surface</tissue>
    </source>
</reference>
<evidence type="ECO:0000313" key="1">
    <source>
        <dbReference type="EMBL" id="JAD48553.1"/>
    </source>
</evidence>
<proteinExistence type="predicted"/>
<name>A0A0A9AF80_ARUDO</name>
<sequence>MNKEATHSLSMNLIQVCFNYSKMLQKEIIQNTYNN</sequence>
<dbReference type="AlphaFoldDB" id="A0A0A9AF80"/>
<reference evidence="1" key="2">
    <citation type="journal article" date="2015" name="Data Brief">
        <title>Shoot transcriptome of the giant reed, Arundo donax.</title>
        <authorList>
            <person name="Barrero R.A."/>
            <person name="Guerrero F.D."/>
            <person name="Moolhuijzen P."/>
            <person name="Goolsby J.A."/>
            <person name="Tidwell J."/>
            <person name="Bellgard S.E."/>
            <person name="Bellgard M.I."/>
        </authorList>
    </citation>
    <scope>NUCLEOTIDE SEQUENCE</scope>
    <source>
        <tissue evidence="1">Shoot tissue taken approximately 20 cm above the soil surface</tissue>
    </source>
</reference>
<protein>
    <submittedName>
        <fullName evidence="1">Uncharacterized protein</fullName>
    </submittedName>
</protein>
<dbReference type="EMBL" id="GBRH01249342">
    <property type="protein sequence ID" value="JAD48553.1"/>
    <property type="molecule type" value="Transcribed_RNA"/>
</dbReference>
<organism evidence="1">
    <name type="scientific">Arundo donax</name>
    <name type="common">Giant reed</name>
    <name type="synonym">Donax arundinaceus</name>
    <dbReference type="NCBI Taxonomy" id="35708"/>
    <lineage>
        <taxon>Eukaryota</taxon>
        <taxon>Viridiplantae</taxon>
        <taxon>Streptophyta</taxon>
        <taxon>Embryophyta</taxon>
        <taxon>Tracheophyta</taxon>
        <taxon>Spermatophyta</taxon>
        <taxon>Magnoliopsida</taxon>
        <taxon>Liliopsida</taxon>
        <taxon>Poales</taxon>
        <taxon>Poaceae</taxon>
        <taxon>PACMAD clade</taxon>
        <taxon>Arundinoideae</taxon>
        <taxon>Arundineae</taxon>
        <taxon>Arundo</taxon>
    </lineage>
</organism>